<evidence type="ECO:0000313" key="5">
    <source>
        <dbReference type="Proteomes" id="UP000747399"/>
    </source>
</evidence>
<feature type="region of interest" description="Disordered" evidence="1">
    <location>
        <begin position="289"/>
        <end position="330"/>
    </location>
</feature>
<dbReference type="Pfam" id="PF20888">
    <property type="entry name" value="SVN"/>
    <property type="match status" value="1"/>
</dbReference>
<feature type="region of interest" description="Disordered" evidence="1">
    <location>
        <begin position="137"/>
        <end position="157"/>
    </location>
</feature>
<organism evidence="4 5">
    <name type="scientific">Volvox africanus</name>
    <dbReference type="NCBI Taxonomy" id="51714"/>
    <lineage>
        <taxon>Eukaryota</taxon>
        <taxon>Viridiplantae</taxon>
        <taxon>Chlorophyta</taxon>
        <taxon>core chlorophytes</taxon>
        <taxon>Chlorophyceae</taxon>
        <taxon>CS clade</taxon>
        <taxon>Chlamydomonadales</taxon>
        <taxon>Volvocaceae</taxon>
        <taxon>Volvox</taxon>
    </lineage>
</organism>
<keyword evidence="2" id="KW-0812">Transmembrane</keyword>
<dbReference type="EMBL" id="BNCO01000005">
    <property type="protein sequence ID" value="GIL48371.1"/>
    <property type="molecule type" value="Genomic_DNA"/>
</dbReference>
<dbReference type="Proteomes" id="UP000747399">
    <property type="component" value="Unassembled WGS sequence"/>
</dbReference>
<name>A0A8J4EXW8_9CHLO</name>
<evidence type="ECO:0000256" key="2">
    <source>
        <dbReference type="SAM" id="Phobius"/>
    </source>
</evidence>
<accession>A0A8J4EXW8</accession>
<proteinExistence type="predicted"/>
<keyword evidence="2" id="KW-0472">Membrane</keyword>
<feature type="region of interest" description="Disordered" evidence="1">
    <location>
        <begin position="243"/>
        <end position="262"/>
    </location>
</feature>
<evidence type="ECO:0000256" key="1">
    <source>
        <dbReference type="SAM" id="MobiDB-lite"/>
    </source>
</evidence>
<comment type="caution">
    <text evidence="4">The sequence shown here is derived from an EMBL/GenBank/DDBJ whole genome shotgun (WGS) entry which is preliminary data.</text>
</comment>
<feature type="transmembrane region" description="Helical" evidence="2">
    <location>
        <begin position="166"/>
        <end position="187"/>
    </location>
</feature>
<feature type="region of interest" description="Disordered" evidence="1">
    <location>
        <begin position="213"/>
        <end position="238"/>
    </location>
</feature>
<feature type="domain" description="Scytovirin-like" evidence="3">
    <location>
        <begin position="77"/>
        <end position="119"/>
    </location>
</feature>
<gene>
    <name evidence="4" type="ORF">Vafri_4632</name>
</gene>
<keyword evidence="2" id="KW-1133">Transmembrane helix</keyword>
<feature type="compositionally biased region" description="Low complexity" evidence="1">
    <location>
        <begin position="214"/>
        <end position="233"/>
    </location>
</feature>
<dbReference type="AlphaFoldDB" id="A0A8J4EXW8"/>
<sequence length="360" mass="38675">MHLATCWQKTPLHRVHITSHHYVFHRLLVHYNFRAHLPVTMAPSALAVVVSSFRALLTAAVLTTLLSPQLGQCCYSESYSWDESRNPRGPSRCRSSNKSCDCDGLRTCSFWGYCQGAARASSMDSASKGLATATPPLSTQLGSSLEESHNDSGGGGGIGSDGIRRLIIIPIAIFGTVFGLGGFILLLCFCCNRHSSSSGAPIQEPSRSYMLGLKQQEQQQKQQQEQEQEQQQQLRKDSLQEMGCSAPALPPLPLQRQSPKFINPVHPSSVTVECSSSNGDPISTMADVGTTDRGGSSNGCGNSDGGGLMKLRGSRHHRVGGPEPPVLTPPTANNILVIEAPGTAAEPWETQIHVAPHNIQ</sequence>
<feature type="compositionally biased region" description="Gly residues" evidence="1">
    <location>
        <begin position="296"/>
        <end position="308"/>
    </location>
</feature>
<protein>
    <recommendedName>
        <fullName evidence="3">Scytovirin-like domain-containing protein</fullName>
    </recommendedName>
</protein>
<keyword evidence="5" id="KW-1185">Reference proteome</keyword>
<evidence type="ECO:0000313" key="4">
    <source>
        <dbReference type="EMBL" id="GIL48371.1"/>
    </source>
</evidence>
<evidence type="ECO:0000259" key="3">
    <source>
        <dbReference type="Pfam" id="PF20888"/>
    </source>
</evidence>
<dbReference type="InterPro" id="IPR049004">
    <property type="entry name" value="SVN-like_dom"/>
</dbReference>
<reference evidence="4" key="1">
    <citation type="journal article" date="2021" name="Proc. Natl. Acad. Sci. U.S.A.">
        <title>Three genomes in the algal genus Volvox reveal the fate of a haploid sex-determining region after a transition to homothallism.</title>
        <authorList>
            <person name="Yamamoto K."/>
            <person name="Hamaji T."/>
            <person name="Kawai-Toyooka H."/>
            <person name="Matsuzaki R."/>
            <person name="Takahashi F."/>
            <person name="Nishimura Y."/>
            <person name="Kawachi M."/>
            <person name="Noguchi H."/>
            <person name="Minakuchi Y."/>
            <person name="Umen J.G."/>
            <person name="Toyoda A."/>
            <person name="Nozaki H."/>
        </authorList>
    </citation>
    <scope>NUCLEOTIDE SEQUENCE</scope>
    <source>
        <strain evidence="4">NIES-3780</strain>
    </source>
</reference>